<feature type="compositionally biased region" description="Low complexity" evidence="2">
    <location>
        <begin position="1868"/>
        <end position="1880"/>
    </location>
</feature>
<dbReference type="Gene3D" id="2.130.10.10">
    <property type="entry name" value="YVTN repeat-like/Quinoprotein amine dehydrogenase"/>
    <property type="match status" value="1"/>
</dbReference>
<dbReference type="InterPro" id="IPR031488">
    <property type="entry name" value="Zn_ribbon_mio"/>
</dbReference>
<dbReference type="InterPro" id="IPR036322">
    <property type="entry name" value="WD40_repeat_dom_sf"/>
</dbReference>
<feature type="region of interest" description="Disordered" evidence="2">
    <location>
        <begin position="1835"/>
        <end position="1898"/>
    </location>
</feature>
<dbReference type="PANTHER" id="PTHR16453">
    <property type="entry name" value="WD40 DOMAIN-CONTAINING PROTEIN MIO FAMILY MEMBER"/>
    <property type="match status" value="1"/>
</dbReference>
<feature type="compositionally biased region" description="Gly residues" evidence="2">
    <location>
        <begin position="1517"/>
        <end position="1529"/>
    </location>
</feature>
<feature type="compositionally biased region" description="Basic and acidic residues" evidence="2">
    <location>
        <begin position="1582"/>
        <end position="1596"/>
    </location>
</feature>
<feature type="region of interest" description="Disordered" evidence="2">
    <location>
        <begin position="706"/>
        <end position="745"/>
    </location>
</feature>
<dbReference type="PANTHER" id="PTHR16453:SF13">
    <property type="entry name" value="WD REPEAT PROTEIN MIO ZINC-RIBBON LIKE DOMAIN-CONTAINING PROTEIN"/>
    <property type="match status" value="1"/>
</dbReference>
<feature type="region of interest" description="Disordered" evidence="2">
    <location>
        <begin position="1079"/>
        <end position="1105"/>
    </location>
</feature>
<dbReference type="InterPro" id="IPR037593">
    <property type="entry name" value="MIOS/Sea4"/>
</dbReference>
<dbReference type="InterPro" id="IPR015943">
    <property type="entry name" value="WD40/YVTN_repeat-like_dom_sf"/>
</dbReference>
<dbReference type="OrthoDB" id="341486at2759"/>
<dbReference type="Proteomes" id="UP000038009">
    <property type="component" value="Unassembled WGS sequence"/>
</dbReference>
<evidence type="ECO:0000313" key="4">
    <source>
        <dbReference type="Proteomes" id="UP000038009"/>
    </source>
</evidence>
<feature type="region of interest" description="Disordered" evidence="2">
    <location>
        <begin position="365"/>
        <end position="412"/>
    </location>
</feature>
<feature type="region of interest" description="Disordered" evidence="2">
    <location>
        <begin position="1569"/>
        <end position="1616"/>
    </location>
</feature>
<feature type="compositionally biased region" description="Polar residues" evidence="2">
    <location>
        <begin position="1169"/>
        <end position="1193"/>
    </location>
</feature>
<feature type="region of interest" description="Disordered" evidence="2">
    <location>
        <begin position="100"/>
        <end position="120"/>
    </location>
</feature>
<feature type="compositionally biased region" description="Low complexity" evidence="2">
    <location>
        <begin position="111"/>
        <end position="120"/>
    </location>
</feature>
<feature type="compositionally biased region" description="Gly residues" evidence="2">
    <location>
        <begin position="380"/>
        <end position="390"/>
    </location>
</feature>
<dbReference type="VEuPathDB" id="TriTrypDB:Lsey_0095_0010"/>
<evidence type="ECO:0000313" key="3">
    <source>
        <dbReference type="EMBL" id="KPI87247.1"/>
    </source>
</evidence>
<dbReference type="OMA" id="QSALKCR"/>
<comment type="caution">
    <text evidence="3">The sequence shown here is derived from an EMBL/GenBank/DDBJ whole genome shotgun (WGS) entry which is preliminary data.</text>
</comment>
<gene>
    <name evidence="3" type="ORF">ABL78_3642</name>
</gene>
<proteinExistence type="inferred from homology"/>
<dbReference type="EMBL" id="LJSK01000095">
    <property type="protein sequence ID" value="KPI87247.1"/>
    <property type="molecule type" value="Genomic_DNA"/>
</dbReference>
<feature type="compositionally biased region" description="Polar residues" evidence="2">
    <location>
        <begin position="100"/>
        <end position="110"/>
    </location>
</feature>
<feature type="region of interest" description="Disordered" evidence="2">
    <location>
        <begin position="1512"/>
        <end position="1532"/>
    </location>
</feature>
<feature type="region of interest" description="Disordered" evidence="2">
    <location>
        <begin position="863"/>
        <end position="899"/>
    </location>
</feature>
<feature type="compositionally biased region" description="Low complexity" evidence="2">
    <location>
        <begin position="1130"/>
        <end position="1139"/>
    </location>
</feature>
<reference evidence="3 4" key="1">
    <citation type="journal article" date="2015" name="PLoS Pathog.">
        <title>Leptomonas seymouri: Adaptations to the Dixenous Life Cycle Analyzed by Genome Sequencing, Transcriptome Profiling and Co-infection with Leishmania donovani.</title>
        <authorList>
            <person name="Kraeva N."/>
            <person name="Butenko A."/>
            <person name="Hlavacova J."/>
            <person name="Kostygov A."/>
            <person name="Myskova J."/>
            <person name="Grybchuk D."/>
            <person name="Lestinova T."/>
            <person name="Votypka J."/>
            <person name="Volf P."/>
            <person name="Opperdoes F."/>
            <person name="Flegontov P."/>
            <person name="Lukes J."/>
            <person name="Yurchenko V."/>
        </authorList>
    </citation>
    <scope>NUCLEOTIDE SEQUENCE [LARGE SCALE GENOMIC DNA]</scope>
    <source>
        <strain evidence="3 4">ATCC 30220</strain>
    </source>
</reference>
<feature type="region of interest" description="Disordered" evidence="2">
    <location>
        <begin position="1708"/>
        <end position="1745"/>
    </location>
</feature>
<feature type="region of interest" description="Disordered" evidence="2">
    <location>
        <begin position="1120"/>
        <end position="1212"/>
    </location>
</feature>
<feature type="compositionally biased region" description="Low complexity" evidence="2">
    <location>
        <begin position="1835"/>
        <end position="1850"/>
    </location>
</feature>
<evidence type="ECO:0000256" key="2">
    <source>
        <dbReference type="SAM" id="MobiDB-lite"/>
    </source>
</evidence>
<feature type="compositionally biased region" description="Low complexity" evidence="2">
    <location>
        <begin position="1572"/>
        <end position="1581"/>
    </location>
</feature>
<accession>A0A0N0P6J8</accession>
<name>A0A0N0P6J8_LEPSE</name>
<dbReference type="SUPFAM" id="SSF50978">
    <property type="entry name" value="WD40 repeat-like"/>
    <property type="match status" value="1"/>
</dbReference>
<evidence type="ECO:0000256" key="1">
    <source>
        <dbReference type="ARBA" id="ARBA00009713"/>
    </source>
</evidence>
<dbReference type="CDD" id="cd16691">
    <property type="entry name" value="mRING-H2-C3H3C2_Mio"/>
    <property type="match status" value="1"/>
</dbReference>
<feature type="compositionally biased region" description="Basic and acidic residues" evidence="2">
    <location>
        <begin position="1730"/>
        <end position="1740"/>
    </location>
</feature>
<feature type="compositionally biased region" description="Basic and acidic residues" evidence="2">
    <location>
        <begin position="1092"/>
        <end position="1101"/>
    </location>
</feature>
<organism evidence="3 4">
    <name type="scientific">Leptomonas seymouri</name>
    <dbReference type="NCBI Taxonomy" id="5684"/>
    <lineage>
        <taxon>Eukaryota</taxon>
        <taxon>Discoba</taxon>
        <taxon>Euglenozoa</taxon>
        <taxon>Kinetoplastea</taxon>
        <taxon>Metakinetoplastina</taxon>
        <taxon>Trypanosomatida</taxon>
        <taxon>Trypanosomatidae</taxon>
        <taxon>Leishmaniinae</taxon>
        <taxon>Leptomonas</taxon>
    </lineage>
</organism>
<feature type="compositionally biased region" description="Acidic residues" evidence="2">
    <location>
        <begin position="1079"/>
        <end position="1091"/>
    </location>
</feature>
<comment type="similarity">
    <text evidence="1">Belongs to the WD repeat mio family.</text>
</comment>
<dbReference type="GO" id="GO:0005737">
    <property type="term" value="C:cytoplasm"/>
    <property type="evidence" value="ECO:0007669"/>
    <property type="project" value="TreeGrafter"/>
</dbReference>
<keyword evidence="4" id="KW-1185">Reference proteome</keyword>
<sequence length="2280" mass="237216">MLLSKQPGDTGIYATATAGQVRLYYVLDRVPPFVAYKTATAEAAGVVNGAGGGVHSGAALYRPRLDEIRIAHRISAAPPCVPQEHLHMLYRNTTAAASPPYSISSNHNKQPSYSSPPSASFANEHLEQRYQDEVSSAYDWGSPLIPFHTVQCSTANAVTGSELARPFSSRGNLHRSSQEWAAPTVANAEESGALMGPVSNFTDVHAAPLAGVPMASGGAYPGSAGPTCAAFNGRLPNSARGAFNTSAVAAPTTLSLSSATDCLLFFVANSEGHSWIGRSDTTTLSPLRVSTSLQMRPHGGTWYTGLNGVDTAASSSLRPPRPFSAAFGAPVNTSFPTHSFASSERMAATPPNTIVDDSAPNATALISSDSERGGVDEGDGGIAESGGGGATRVTADRGTSRRGSSTGLAARSPSACGLGAFSGAPSTVIMQPAGRTPSPHDRIITASGWDPRNSAILALGRQSGVVQLLDVEYIVGSAASTRCSSTTSSASIEDAAEHFNSNPNVAARTKTGGGVVHLAPYSGTDHLSYSVIQHRDMVGPVTALDWMPQSHLTVVAARRRDGLGCYAELLDLRASHDGVTYLGAPPEVFGVPVYARGAESTAPSVLCSAEHVACHPSQRYVATVGTSRMRDIVQLWDVRMTTRPVAYQVYARTGYTSLCWSAPETGVVLGTTRDGGLRTHSFKELATRTTNATGGLSGAVPGSNSGPFFNVGGSGAPTASGDASHRGRRRRGTSSGPQHNFAGNRGDQEALHEHWGAGTGAHPGNDNSGYSGTELEADDELLNESGSFHSGASFDGAGTALSSTMEESNALVHVSVRAQSALRCRLPSRVPAASVAWVCCPSAEQLSAVAEWKTDGADVLTSSLPLHSSSHGRSNAVRHRHSNDDSEEDRASVNGDGEGKAVRMRGAMEGGCRTDLPQLLLLNSKNGELYTQVYNPRGSIVTTLTQSMGLVGAGPNAFIVRDSPTYRAAMYAHEEALMQQLERQAALIATAEEEDGMPSLSAGATTASGGSVAALHTSSAGPAGGASQLFSGGVNGGSSGGGGDTVKANGGAAAMSTGAAASARRLKDNPVDLVGLGLLDEEDEDEEEDDDMRSAGCEHDNSTNTEDISATVAGGLLARHTEQHPGGGSSSLSCTSGNGDKMAKQSSGEASEISAIGSSGVRPRATGQAKPSTASVLGGSQTRHVGSPSTMETTSHRRRQQDSGGRGGERASIAAAAVEGRTVHNPPVILTSAPLHSMLLTNEGRGLANAAGAVGAASFQVTVPQELSYSQFHRVERTRLIWRRLRGGFSCDPIRNLRVLLSEGVDREAYAAFLYGCCVSLLLYPSSAGKAAAPPSPDPTDTAEADHLSSTFPLILCARRAVPGLLELLVSERRLRARLGLRDTRLSPRFLLREHHGALPAATDTAAEVAAVSVSGTPSVTAPPPSTVPGVINGGSLGFAAPLLPVLPNAPERAHSGSAGFFRSPFEATASTMRSGGGRLPTPSSLAAVSCMRVGGGGSDGATVRTSATTTASALGPRGGISNSGGAGGEQQPTHAAAIGMLRQLVLQSMGWLAPPVLCSVDGQGTGFSGGATDDSAAEETAASHRDKREEEERGTARRMPQRAPSQHPAGKLFVQGDGLGQQSLQEALERRVAVLALLDRLEDAAELLSLHSTRNPQYPSIALTLSAARGQAAALLSLAAPESDGVSFWVHLLLTYVQLLIDQQQRAGPASPQPAVNRHAGRQQTAEASVEHAPVDERANGTAVESTMTTRFDRLFTLPEQKAVVLHLLQGYPRLATPDKVALATALLLPPHYHGAHVDNLIEVLQVLVHQQYRTCAGPFTVFGTNDNAARTANAGTTTTSSSVSFAASLPPPVSGTQRRTDEKRVLPSPAVTPTLLTPAPQPAPGPTPSTAFHAPHPHGRLAAKADYLADVSAAGTGCAVDHFAPVCGCSLLLVTAVEAASTDCRALQRYVDETGDTQTALCYSAVFGNIRSSTFRLWREAYRRQLNELGLFMWRSQLDLQCVKLGKVREEAESDLVSEGRADGSSSAGGRAAGIRFDSQDARKSGVAGAGVPGVIVSVSGVDSVGTTSATGAAATLIHSGMPVPKGFPGALGALGGDISAAPTSSAAAMMSTQTAMMMKRTLKGFAQTTATSTAERERSMREATALGTRNLDAANDLYSSVELRCNCGQPMHATAQGKASLSSMVPTYFTRKQLIPCGNPECRQWQTPMCTVCGERMEHRATELPPERFFAWCTVCLHGGHWCHLREWFGKHTKCPVENCPCHCCDNAPTAQTSFST</sequence>
<protein>
    <submittedName>
        <fullName evidence="3">Uncharacterized protein</fullName>
    </submittedName>
</protein>